<dbReference type="RefSeq" id="WP_205404172.1">
    <property type="nucleotide sequence ID" value="NZ_JAFFTA010000001.1"/>
</dbReference>
<reference evidence="3" key="1">
    <citation type="submission" date="2021-01" db="EMBL/GenBank/DDBJ databases">
        <title>Stenotrophomonas maltophilia.</title>
        <authorList>
            <person name="Yu Y."/>
        </authorList>
    </citation>
    <scope>NUCLEOTIDE SEQUENCE [LARGE SCALE GENOMIC DNA]</scope>
    <source>
        <strain evidence="3">As-6</strain>
    </source>
</reference>
<keyword evidence="3" id="KW-1185">Reference proteome</keyword>
<dbReference type="EMBL" id="JAFFTB010000009">
    <property type="protein sequence ID" value="MBM9937767.1"/>
    <property type="molecule type" value="Genomic_DNA"/>
</dbReference>
<protein>
    <submittedName>
        <fullName evidence="1">Uncharacterized protein</fullName>
    </submittedName>
</protein>
<dbReference type="Proteomes" id="UP000784064">
    <property type="component" value="Unassembled WGS sequence"/>
</dbReference>
<gene>
    <name evidence="1" type="ORF">JJW18_01620</name>
    <name evidence="2" type="ORF">JJW19_06385</name>
</gene>
<proteinExistence type="predicted"/>
<organism evidence="1 4">
    <name type="scientific">Stenotrophomonas lactitubi</name>
    <dbReference type="NCBI Taxonomy" id="2045214"/>
    <lineage>
        <taxon>Bacteria</taxon>
        <taxon>Pseudomonadati</taxon>
        <taxon>Pseudomonadota</taxon>
        <taxon>Gammaproteobacteria</taxon>
        <taxon>Lysobacterales</taxon>
        <taxon>Lysobacteraceae</taxon>
        <taxon>Stenotrophomonas</taxon>
    </lineage>
</organism>
<dbReference type="Proteomes" id="UP000749453">
    <property type="component" value="Unassembled WGS sequence"/>
</dbReference>
<sequence length="86" mass="10136">MNVRPEIQVQLDALADMLVHWLAQVRHPAQFWPQFETLAAEILDQCEHAERDQAHACIQAMLKRHALELPAWHQRDDRLPPRKPEE</sequence>
<evidence type="ECO:0000313" key="3">
    <source>
        <dbReference type="Proteomes" id="UP000749453"/>
    </source>
</evidence>
<reference evidence="1" key="2">
    <citation type="submission" date="2021-01" db="EMBL/GenBank/DDBJ databases">
        <authorList>
            <person name="Yu Y."/>
        </authorList>
    </citation>
    <scope>NUCLEOTIDE SEQUENCE</scope>
    <source>
        <strain evidence="1">As-5</strain>
        <strain evidence="2">As-6</strain>
    </source>
</reference>
<name>A0AAW4GDT5_9GAMM</name>
<accession>A0AAW4GDT5</accession>
<dbReference type="EMBL" id="JAFFTA010000001">
    <property type="protein sequence ID" value="MBM9912171.1"/>
    <property type="molecule type" value="Genomic_DNA"/>
</dbReference>
<evidence type="ECO:0000313" key="4">
    <source>
        <dbReference type="Proteomes" id="UP000784064"/>
    </source>
</evidence>
<evidence type="ECO:0000313" key="2">
    <source>
        <dbReference type="EMBL" id="MBM9937767.1"/>
    </source>
</evidence>
<comment type="caution">
    <text evidence="1">The sequence shown here is derived from an EMBL/GenBank/DDBJ whole genome shotgun (WGS) entry which is preliminary data.</text>
</comment>
<evidence type="ECO:0000313" key="1">
    <source>
        <dbReference type="EMBL" id="MBM9912171.1"/>
    </source>
</evidence>
<dbReference type="AlphaFoldDB" id="A0AAW4GDT5"/>